<dbReference type="GO" id="GO:0015743">
    <property type="term" value="P:malate transport"/>
    <property type="evidence" value="ECO:0007669"/>
    <property type="project" value="InterPro"/>
</dbReference>
<evidence type="ECO:0000256" key="8">
    <source>
        <dbReference type="ARBA" id="ARBA00023303"/>
    </source>
</evidence>
<evidence type="ECO:0000256" key="3">
    <source>
        <dbReference type="ARBA" id="ARBA00022448"/>
    </source>
</evidence>
<keyword evidence="6" id="KW-0406">Ion transport</keyword>
<feature type="transmembrane region" description="Helical" evidence="9">
    <location>
        <begin position="79"/>
        <end position="98"/>
    </location>
</feature>
<dbReference type="AlphaFoldDB" id="A0A438KFI4"/>
<sequence length="435" mass="47840">MASASQPNAGSQGCWWWLLKDLPEKTKNKVVNVAGKANKLGRDEPRRIIHCLKVGLALTLVSLLYYVHPLYKFFHESGVWAVLTVLLVLEFTVGGTLGRGLNRTFATLLGGALGVGAQHLAALSGEIGQPIVLGLCVMVLTAAVTFLRFFPEMKARYDYGLIILMLTFSMVSVSGYRDEDALTIAYERLLTIIVGCVIALLVSILICPVWVGEDLQRLIAANLEKLGSFLEGFSGAYCRISGDAQITIDQSFLQGYKSVLTSKHSEETMVNLARWEPGHGRFLFRHPWKQYLKVGTLARQCSYKIEILSGHLASEIEAAPEFRGEIQESCREMTRESGKALKELAATIRTMTRSTSMDFHIENSKGAAKNLMSLLETGLLEDRTTLLEIIPAVAVASTVMDIVTCTERISDAVKELASLAHFKSTRSPVVTPEEP</sequence>
<dbReference type="Pfam" id="PF11744">
    <property type="entry name" value="ALMT"/>
    <property type="match status" value="1"/>
</dbReference>
<feature type="transmembrane region" description="Helical" evidence="9">
    <location>
        <begin position="131"/>
        <end position="150"/>
    </location>
</feature>
<evidence type="ECO:0000256" key="1">
    <source>
        <dbReference type="ARBA" id="ARBA00004141"/>
    </source>
</evidence>
<gene>
    <name evidence="10" type="primary">ALMT8_13</name>
    <name evidence="10" type="ORF">CK203_004925</name>
</gene>
<protein>
    <submittedName>
        <fullName evidence="10">Aluminum-activated malate transporter 8</fullName>
    </submittedName>
</protein>
<reference evidence="10 11" key="1">
    <citation type="journal article" date="2018" name="PLoS Genet.">
        <title>Population sequencing reveals clonal diversity and ancestral inbreeding in the grapevine cultivar Chardonnay.</title>
        <authorList>
            <person name="Roach M.J."/>
            <person name="Johnson D.L."/>
            <person name="Bohlmann J."/>
            <person name="van Vuuren H.J."/>
            <person name="Jones S.J."/>
            <person name="Pretorius I.S."/>
            <person name="Schmidt S.A."/>
            <person name="Borneman A.R."/>
        </authorList>
    </citation>
    <scope>NUCLEOTIDE SEQUENCE [LARGE SCALE GENOMIC DNA]</scope>
    <source>
        <strain evidence="11">cv. Chardonnay</strain>
        <tissue evidence="10">Leaf</tissue>
    </source>
</reference>
<feature type="transmembrane region" description="Helical" evidence="9">
    <location>
        <begin position="189"/>
        <end position="211"/>
    </location>
</feature>
<dbReference type="EMBL" id="QGNW01000007">
    <property type="protein sequence ID" value="RVX19966.1"/>
    <property type="molecule type" value="Genomic_DNA"/>
</dbReference>
<evidence type="ECO:0000256" key="6">
    <source>
        <dbReference type="ARBA" id="ARBA00023065"/>
    </source>
</evidence>
<evidence type="ECO:0000313" key="11">
    <source>
        <dbReference type="Proteomes" id="UP000288805"/>
    </source>
</evidence>
<evidence type="ECO:0000256" key="9">
    <source>
        <dbReference type="SAM" id="Phobius"/>
    </source>
</evidence>
<evidence type="ECO:0000256" key="2">
    <source>
        <dbReference type="ARBA" id="ARBA00007079"/>
    </source>
</evidence>
<accession>A0A438KFI4</accession>
<dbReference type="PANTHER" id="PTHR31086">
    <property type="entry name" value="ALUMINUM-ACTIVATED MALATE TRANSPORTER 10"/>
    <property type="match status" value="1"/>
</dbReference>
<comment type="similarity">
    <text evidence="2">Belongs to the aromatic acid exporter (TC 2.A.85) family.</text>
</comment>
<feature type="transmembrane region" description="Helical" evidence="9">
    <location>
        <begin position="157"/>
        <end position="177"/>
    </location>
</feature>
<dbReference type="Proteomes" id="UP000288805">
    <property type="component" value="Unassembled WGS sequence"/>
</dbReference>
<evidence type="ECO:0000256" key="4">
    <source>
        <dbReference type="ARBA" id="ARBA00022692"/>
    </source>
</evidence>
<comment type="subcellular location">
    <subcellularLocation>
        <location evidence="1">Membrane</location>
        <topology evidence="1">Multi-pass membrane protein</topology>
    </subcellularLocation>
</comment>
<dbReference type="GO" id="GO:0034220">
    <property type="term" value="P:monoatomic ion transmembrane transport"/>
    <property type="evidence" value="ECO:0007669"/>
    <property type="project" value="UniProtKB-KW"/>
</dbReference>
<keyword evidence="4 9" id="KW-0812">Transmembrane</keyword>
<proteinExistence type="inferred from homology"/>
<keyword evidence="3" id="KW-0813">Transport</keyword>
<organism evidence="10 11">
    <name type="scientific">Vitis vinifera</name>
    <name type="common">Grape</name>
    <dbReference type="NCBI Taxonomy" id="29760"/>
    <lineage>
        <taxon>Eukaryota</taxon>
        <taxon>Viridiplantae</taxon>
        <taxon>Streptophyta</taxon>
        <taxon>Embryophyta</taxon>
        <taxon>Tracheophyta</taxon>
        <taxon>Spermatophyta</taxon>
        <taxon>Magnoliopsida</taxon>
        <taxon>eudicotyledons</taxon>
        <taxon>Gunneridae</taxon>
        <taxon>Pentapetalae</taxon>
        <taxon>rosids</taxon>
        <taxon>Vitales</taxon>
        <taxon>Vitaceae</taxon>
        <taxon>Viteae</taxon>
        <taxon>Vitis</taxon>
    </lineage>
</organism>
<dbReference type="GO" id="GO:0016020">
    <property type="term" value="C:membrane"/>
    <property type="evidence" value="ECO:0007669"/>
    <property type="project" value="UniProtKB-SubCell"/>
</dbReference>
<evidence type="ECO:0000256" key="5">
    <source>
        <dbReference type="ARBA" id="ARBA00022989"/>
    </source>
</evidence>
<feature type="transmembrane region" description="Helical" evidence="9">
    <location>
        <begin position="48"/>
        <end position="67"/>
    </location>
</feature>
<keyword evidence="7 9" id="KW-0472">Membrane</keyword>
<comment type="caution">
    <text evidence="10">The sequence shown here is derived from an EMBL/GenBank/DDBJ whole genome shotgun (WGS) entry which is preliminary data.</text>
</comment>
<keyword evidence="5 9" id="KW-1133">Transmembrane helix</keyword>
<evidence type="ECO:0000256" key="7">
    <source>
        <dbReference type="ARBA" id="ARBA00023136"/>
    </source>
</evidence>
<evidence type="ECO:0000313" key="10">
    <source>
        <dbReference type="EMBL" id="RVX19966.1"/>
    </source>
</evidence>
<name>A0A438KFI4_VITVI</name>
<keyword evidence="8" id="KW-0407">Ion channel</keyword>
<dbReference type="InterPro" id="IPR020966">
    <property type="entry name" value="ALMT"/>
</dbReference>